<gene>
    <name evidence="9" type="primary">tsaC</name>
    <name evidence="11" type="ORF">SAMN02745129_0307</name>
</gene>
<dbReference type="GO" id="GO:0061710">
    <property type="term" value="F:L-threonylcarbamoyladenylate synthase"/>
    <property type="evidence" value="ECO:0007669"/>
    <property type="project" value="UniProtKB-EC"/>
</dbReference>
<dbReference type="PANTHER" id="PTHR17490">
    <property type="entry name" value="SUA5"/>
    <property type="match status" value="1"/>
</dbReference>
<dbReference type="STRING" id="299255.SAMN02745129_0307"/>
<evidence type="ECO:0000313" key="11">
    <source>
        <dbReference type="EMBL" id="SHI23576.1"/>
    </source>
</evidence>
<dbReference type="GO" id="GO:0000049">
    <property type="term" value="F:tRNA binding"/>
    <property type="evidence" value="ECO:0007669"/>
    <property type="project" value="TreeGrafter"/>
</dbReference>
<dbReference type="HAMAP" id="MF_01852">
    <property type="entry name" value="TsaC"/>
    <property type="match status" value="1"/>
</dbReference>
<dbReference type="OrthoDB" id="9814580at2"/>
<evidence type="ECO:0000256" key="8">
    <source>
        <dbReference type="ARBA" id="ARBA00048366"/>
    </source>
</evidence>
<dbReference type="GO" id="GO:0002949">
    <property type="term" value="P:tRNA threonylcarbamoyladenosine modification"/>
    <property type="evidence" value="ECO:0007669"/>
    <property type="project" value="UniProtKB-UniRule"/>
</dbReference>
<comment type="catalytic activity">
    <reaction evidence="8 9">
        <text>L-threonine + hydrogencarbonate + ATP = L-threonylcarbamoyladenylate + diphosphate + H2O</text>
        <dbReference type="Rhea" id="RHEA:36407"/>
        <dbReference type="ChEBI" id="CHEBI:15377"/>
        <dbReference type="ChEBI" id="CHEBI:17544"/>
        <dbReference type="ChEBI" id="CHEBI:30616"/>
        <dbReference type="ChEBI" id="CHEBI:33019"/>
        <dbReference type="ChEBI" id="CHEBI:57926"/>
        <dbReference type="ChEBI" id="CHEBI:73682"/>
        <dbReference type="EC" id="2.7.7.87"/>
    </reaction>
</comment>
<organism evidence="11 12">
    <name type="scientific">Ferrimonas marina</name>
    <dbReference type="NCBI Taxonomy" id="299255"/>
    <lineage>
        <taxon>Bacteria</taxon>
        <taxon>Pseudomonadati</taxon>
        <taxon>Pseudomonadota</taxon>
        <taxon>Gammaproteobacteria</taxon>
        <taxon>Alteromonadales</taxon>
        <taxon>Ferrimonadaceae</taxon>
        <taxon>Ferrimonas</taxon>
    </lineage>
</organism>
<sequence length="187" mass="19896">MSRSLTVAEAALQLRQGGVIAYPTEAVFGLGCDPNNETAVRQLLAIKQRPEEKGLILVAASYGQLLPFIDDAQLSQQQRDTALSQWPGPVTWLMPVKSRTPRWLTGQFDTLAVRVSAHPIVADLCAAFGGPIVSTSANLTGEPPALTGEEAMLRLGDHIQGVVIGQTGQQSSPSTILDARTGKVIRA</sequence>
<evidence type="ECO:0000313" key="12">
    <source>
        <dbReference type="Proteomes" id="UP000184268"/>
    </source>
</evidence>
<evidence type="ECO:0000256" key="7">
    <source>
        <dbReference type="ARBA" id="ARBA00022840"/>
    </source>
</evidence>
<dbReference type="Gene3D" id="3.90.870.10">
    <property type="entry name" value="DHBP synthase"/>
    <property type="match status" value="1"/>
</dbReference>
<evidence type="ECO:0000256" key="5">
    <source>
        <dbReference type="ARBA" id="ARBA00022695"/>
    </source>
</evidence>
<keyword evidence="5 9" id="KW-0548">Nucleotidyltransferase</keyword>
<dbReference type="EC" id="2.7.7.87" evidence="9"/>
<dbReference type="InterPro" id="IPR017945">
    <property type="entry name" value="DHBP_synth_RibB-like_a/b_dom"/>
</dbReference>
<comment type="subcellular location">
    <subcellularLocation>
        <location evidence="1 9">Cytoplasm</location>
    </subcellularLocation>
</comment>
<dbReference type="GO" id="GO:0005524">
    <property type="term" value="F:ATP binding"/>
    <property type="evidence" value="ECO:0007669"/>
    <property type="project" value="UniProtKB-UniRule"/>
</dbReference>
<comment type="similarity">
    <text evidence="9">Belongs to the SUA5 family. TsaC subfamily.</text>
</comment>
<keyword evidence="12" id="KW-1185">Reference proteome</keyword>
<dbReference type="GO" id="GO:0006450">
    <property type="term" value="P:regulation of translational fidelity"/>
    <property type="evidence" value="ECO:0007669"/>
    <property type="project" value="TreeGrafter"/>
</dbReference>
<dbReference type="SUPFAM" id="SSF55821">
    <property type="entry name" value="YrdC/RibB"/>
    <property type="match status" value="1"/>
</dbReference>
<keyword evidence="3 9" id="KW-0808">Transferase</keyword>
<reference evidence="11 12" key="1">
    <citation type="submission" date="2016-11" db="EMBL/GenBank/DDBJ databases">
        <authorList>
            <person name="Jaros S."/>
            <person name="Januszkiewicz K."/>
            <person name="Wedrychowicz H."/>
        </authorList>
    </citation>
    <scope>NUCLEOTIDE SEQUENCE [LARGE SCALE GENOMIC DNA]</scope>
    <source>
        <strain evidence="11 12">DSM 16917</strain>
    </source>
</reference>
<dbReference type="Proteomes" id="UP000184268">
    <property type="component" value="Unassembled WGS sequence"/>
</dbReference>
<keyword evidence="6 9" id="KW-0547">Nucleotide-binding</keyword>
<feature type="domain" description="YrdC-like" evidence="10">
    <location>
        <begin position="4"/>
        <end position="187"/>
    </location>
</feature>
<dbReference type="FunFam" id="3.90.870.10:FF:000004">
    <property type="entry name" value="Threonylcarbamoyl-AMP synthase"/>
    <property type="match status" value="1"/>
</dbReference>
<dbReference type="PROSITE" id="PS51163">
    <property type="entry name" value="YRDC"/>
    <property type="match status" value="1"/>
</dbReference>
<dbReference type="GO" id="GO:0005737">
    <property type="term" value="C:cytoplasm"/>
    <property type="evidence" value="ECO:0007669"/>
    <property type="project" value="UniProtKB-SubCell"/>
</dbReference>
<evidence type="ECO:0000256" key="3">
    <source>
        <dbReference type="ARBA" id="ARBA00022679"/>
    </source>
</evidence>
<name>A0A1M5ZH31_9GAMM</name>
<dbReference type="EMBL" id="FQXG01000012">
    <property type="protein sequence ID" value="SHI23576.1"/>
    <property type="molecule type" value="Genomic_DNA"/>
</dbReference>
<dbReference type="InterPro" id="IPR050156">
    <property type="entry name" value="TC-AMP_synthase_SUA5"/>
</dbReference>
<dbReference type="GO" id="GO:0003725">
    <property type="term" value="F:double-stranded RNA binding"/>
    <property type="evidence" value="ECO:0007669"/>
    <property type="project" value="InterPro"/>
</dbReference>
<dbReference type="NCBIfam" id="TIGR00057">
    <property type="entry name" value="L-threonylcarbamoyladenylate synthase"/>
    <property type="match status" value="1"/>
</dbReference>
<evidence type="ECO:0000256" key="6">
    <source>
        <dbReference type="ARBA" id="ARBA00022741"/>
    </source>
</evidence>
<evidence type="ECO:0000259" key="10">
    <source>
        <dbReference type="PROSITE" id="PS51163"/>
    </source>
</evidence>
<proteinExistence type="inferred from homology"/>
<evidence type="ECO:0000256" key="2">
    <source>
        <dbReference type="ARBA" id="ARBA00022490"/>
    </source>
</evidence>
<keyword evidence="7 9" id="KW-0067">ATP-binding</keyword>
<dbReference type="InterPro" id="IPR023535">
    <property type="entry name" value="TC-AMP_synthase"/>
</dbReference>
<dbReference type="AlphaFoldDB" id="A0A1M5ZH31"/>
<keyword evidence="4 9" id="KW-0819">tRNA processing</keyword>
<dbReference type="PANTHER" id="PTHR17490:SF18">
    <property type="entry name" value="THREONYLCARBAMOYL-AMP SYNTHASE"/>
    <property type="match status" value="1"/>
</dbReference>
<evidence type="ECO:0000256" key="9">
    <source>
        <dbReference type="HAMAP-Rule" id="MF_01852"/>
    </source>
</evidence>
<dbReference type="RefSeq" id="WP_067665078.1">
    <property type="nucleotide sequence ID" value="NZ_FQXG01000012.1"/>
</dbReference>
<protein>
    <recommendedName>
        <fullName evidence="9">Threonylcarbamoyl-AMP synthase</fullName>
        <shortName evidence="9">TC-AMP synthase</shortName>
        <ecNumber evidence="9">2.7.7.87</ecNumber>
    </recommendedName>
    <alternativeName>
        <fullName evidence="9">L-threonylcarbamoyladenylate synthase</fullName>
    </alternativeName>
    <alternativeName>
        <fullName evidence="9">t(6)A37 threonylcarbamoyladenosine biosynthesis protein TsaC</fullName>
    </alternativeName>
    <alternativeName>
        <fullName evidence="9">tRNA threonylcarbamoyladenosine biosynthesis protein TsaC</fullName>
    </alternativeName>
</protein>
<keyword evidence="2 9" id="KW-0963">Cytoplasm</keyword>
<dbReference type="InterPro" id="IPR006070">
    <property type="entry name" value="Sua5-like_dom"/>
</dbReference>
<evidence type="ECO:0000256" key="4">
    <source>
        <dbReference type="ARBA" id="ARBA00022694"/>
    </source>
</evidence>
<accession>A0A1M5ZH31</accession>
<dbReference type="Pfam" id="PF01300">
    <property type="entry name" value="Sua5_yciO_yrdC"/>
    <property type="match status" value="1"/>
</dbReference>
<comment type="function">
    <text evidence="9">Required for the formation of a threonylcarbamoyl group on adenosine at position 37 (t(6)A37) in tRNAs that read codons beginning with adenine. Catalyzes the conversion of L-threonine, HCO(3)(-)/CO(2) and ATP to give threonylcarbamoyl-AMP (TC-AMP) as the acyladenylate intermediate, with the release of diphosphate.</text>
</comment>
<evidence type="ECO:0000256" key="1">
    <source>
        <dbReference type="ARBA" id="ARBA00004496"/>
    </source>
</evidence>